<organism evidence="4 5">
    <name type="scientific">Mycena sanguinolenta</name>
    <dbReference type="NCBI Taxonomy" id="230812"/>
    <lineage>
        <taxon>Eukaryota</taxon>
        <taxon>Fungi</taxon>
        <taxon>Dikarya</taxon>
        <taxon>Basidiomycota</taxon>
        <taxon>Agaricomycotina</taxon>
        <taxon>Agaricomycetes</taxon>
        <taxon>Agaricomycetidae</taxon>
        <taxon>Agaricales</taxon>
        <taxon>Marasmiineae</taxon>
        <taxon>Mycenaceae</taxon>
        <taxon>Mycena</taxon>
    </lineage>
</organism>
<protein>
    <submittedName>
        <fullName evidence="4">Uncharacterized protein</fullName>
    </submittedName>
</protein>
<feature type="chain" id="PRO_5034198679" evidence="3">
    <location>
        <begin position="25"/>
        <end position="330"/>
    </location>
</feature>
<evidence type="ECO:0000256" key="1">
    <source>
        <dbReference type="SAM" id="MobiDB-lite"/>
    </source>
</evidence>
<sequence length="330" mass="33748">MKLSIPFSLSLAIQLLLGFAAVSAQEVCVNGECAVDGTQCEPDDPVGACADSQGDVVTSSTASSTTTVFITITASSSSTISVITLIPSPASSTSNSTKSQLVATANLNTSPTAPIPSSTITLLPSSSLAPGGADTLAGTSSATRRPFTPAIIGILIAALTLLCLATAAFLVCLRRRRARKNEGGAMIVLDPEAAPRAEAKEEGEQRIRTTDNVNRASLLGSAEGENIVTSSTMAEGRATSAGTVSFAQHFKLPSYSAQDYQNSKFPGSPVYTAQDGGAINVAQKEKFDSLAARAGKSGHGGMATYTNRAQDEGEDGPPEYEASESVSGCA</sequence>
<dbReference type="AlphaFoldDB" id="A0A8H6Z2U9"/>
<keyword evidence="2" id="KW-0472">Membrane</keyword>
<evidence type="ECO:0000256" key="3">
    <source>
        <dbReference type="SAM" id="SignalP"/>
    </source>
</evidence>
<proteinExistence type="predicted"/>
<gene>
    <name evidence="4" type="ORF">MSAN_00761600</name>
</gene>
<evidence type="ECO:0000256" key="2">
    <source>
        <dbReference type="SAM" id="Phobius"/>
    </source>
</evidence>
<feature type="region of interest" description="Disordered" evidence="1">
    <location>
        <begin position="293"/>
        <end position="330"/>
    </location>
</feature>
<evidence type="ECO:0000313" key="5">
    <source>
        <dbReference type="Proteomes" id="UP000623467"/>
    </source>
</evidence>
<comment type="caution">
    <text evidence="4">The sequence shown here is derived from an EMBL/GenBank/DDBJ whole genome shotgun (WGS) entry which is preliminary data.</text>
</comment>
<keyword evidence="3" id="KW-0732">Signal</keyword>
<feature type="compositionally biased region" description="Acidic residues" evidence="1">
    <location>
        <begin position="312"/>
        <end position="322"/>
    </location>
</feature>
<evidence type="ECO:0000313" key="4">
    <source>
        <dbReference type="EMBL" id="KAF7371258.1"/>
    </source>
</evidence>
<feature type="signal peptide" evidence="3">
    <location>
        <begin position="1"/>
        <end position="24"/>
    </location>
</feature>
<reference evidence="4" key="1">
    <citation type="submission" date="2020-05" db="EMBL/GenBank/DDBJ databases">
        <title>Mycena genomes resolve the evolution of fungal bioluminescence.</title>
        <authorList>
            <person name="Tsai I.J."/>
        </authorList>
    </citation>
    <scope>NUCLEOTIDE SEQUENCE</scope>
    <source>
        <strain evidence="4">160909Yilan</strain>
    </source>
</reference>
<dbReference type="OrthoDB" id="3069135at2759"/>
<keyword evidence="5" id="KW-1185">Reference proteome</keyword>
<keyword evidence="2" id="KW-0812">Transmembrane</keyword>
<accession>A0A8H6Z2U9</accession>
<feature type="transmembrane region" description="Helical" evidence="2">
    <location>
        <begin position="150"/>
        <end position="173"/>
    </location>
</feature>
<name>A0A8H6Z2U9_9AGAR</name>
<dbReference type="EMBL" id="JACAZH010000004">
    <property type="protein sequence ID" value="KAF7371258.1"/>
    <property type="molecule type" value="Genomic_DNA"/>
</dbReference>
<dbReference type="Proteomes" id="UP000623467">
    <property type="component" value="Unassembled WGS sequence"/>
</dbReference>
<keyword evidence="2" id="KW-1133">Transmembrane helix</keyword>